<dbReference type="GO" id="GO:0005524">
    <property type="term" value="F:ATP binding"/>
    <property type="evidence" value="ECO:0007669"/>
    <property type="project" value="UniProtKB-KW"/>
</dbReference>
<evidence type="ECO:0000256" key="8">
    <source>
        <dbReference type="ARBA" id="ARBA00023136"/>
    </source>
</evidence>
<dbReference type="EMBL" id="CP012174">
    <property type="protein sequence ID" value="AKV78587.1"/>
    <property type="molecule type" value="Genomic_DNA"/>
</dbReference>
<reference evidence="18 19" key="2">
    <citation type="journal article" date="2015" name="Genome Announc.">
        <title>Complete Genome Sequences of Evolved Arsenate-Resistant Metallosphaera sedula Strains.</title>
        <authorList>
            <person name="Ai C."/>
            <person name="McCarthy S."/>
            <person name="Schackwitz W."/>
            <person name="Martin J."/>
            <person name="Lipzen A."/>
            <person name="Blum P."/>
        </authorList>
    </citation>
    <scope>NUCLEOTIDE SEQUENCE [LARGE SCALE GENOMIC DNA]</scope>
    <source>
        <strain evidence="13 19">ARS120-1</strain>
        <strain evidence="14 18">ARS120-2</strain>
        <strain evidence="11 21">ARS50-1</strain>
        <strain evidence="12 20">ARS50-2</strain>
    </source>
</reference>
<evidence type="ECO:0000256" key="5">
    <source>
        <dbReference type="ARBA" id="ARBA00022741"/>
    </source>
</evidence>
<dbReference type="Pfam" id="PF08352">
    <property type="entry name" value="oligo_HPY"/>
    <property type="match status" value="1"/>
</dbReference>
<keyword evidence="6 11" id="KW-0067">ATP-binding</keyword>
<evidence type="ECO:0000259" key="9">
    <source>
        <dbReference type="PROSITE" id="PS50893"/>
    </source>
</evidence>
<dbReference type="NCBIfam" id="TIGR01727">
    <property type="entry name" value="oligo_HPY"/>
    <property type="match status" value="1"/>
</dbReference>
<dbReference type="PANTHER" id="PTHR43297:SF14">
    <property type="entry name" value="ATPASE AAA-TYPE CORE DOMAIN-CONTAINING PROTEIN"/>
    <property type="match status" value="1"/>
</dbReference>
<dbReference type="InterPro" id="IPR017871">
    <property type="entry name" value="ABC_transporter-like_CS"/>
</dbReference>
<dbReference type="InterPro" id="IPR003593">
    <property type="entry name" value="AAA+_ATPase"/>
</dbReference>
<dbReference type="GeneID" id="91755519"/>
<keyword evidence="4" id="KW-0997">Cell inner membrane</keyword>
<feature type="domain" description="ABC transporter" evidence="9">
    <location>
        <begin position="7"/>
        <end position="267"/>
    </location>
</feature>
<dbReference type="GO" id="GO:0015833">
    <property type="term" value="P:peptide transport"/>
    <property type="evidence" value="ECO:0007669"/>
    <property type="project" value="InterPro"/>
</dbReference>
<dbReference type="Proteomes" id="UP000068832">
    <property type="component" value="Chromosome"/>
</dbReference>
<evidence type="ECO:0000313" key="17">
    <source>
        <dbReference type="Proteomes" id="UP000056255"/>
    </source>
</evidence>
<dbReference type="OrthoDB" id="18209at2157"/>
<name>A0A088E7A0_9CREN</name>
<dbReference type="RefSeq" id="WP_012021001.1">
    <property type="nucleotide sequence ID" value="NZ_AP019770.1"/>
</dbReference>
<dbReference type="EMBL" id="CP008822">
    <property type="protein sequence ID" value="AIM27200.1"/>
    <property type="molecule type" value="Genomic_DNA"/>
</dbReference>
<comment type="subcellular location">
    <subcellularLocation>
        <location evidence="1">Cell membrane</location>
        <topology evidence="1">Peripheral membrane protein</topology>
    </subcellularLocation>
</comment>
<protein>
    <submittedName>
        <fullName evidence="10">Oligopeptide/dipeptide ABC transporter, ATPase subunit</fullName>
    </submittedName>
    <submittedName>
        <fullName evidence="11">Peptide ABC transporter ATP-binding protein</fullName>
    </submittedName>
</protein>
<dbReference type="Proteomes" id="UP000061362">
    <property type="component" value="Chromosome"/>
</dbReference>
<evidence type="ECO:0000256" key="4">
    <source>
        <dbReference type="ARBA" id="ARBA00022519"/>
    </source>
</evidence>
<reference evidence="15 17" key="3">
    <citation type="submission" date="2015-07" db="EMBL/GenBank/DDBJ databases">
        <title>Physiological, transcriptional responses and genome re-sequencing of acid resistant extremely thermoacidophilic Metallosphaera sedula SARC-M1.</title>
        <authorList>
            <person name="Ai C."/>
            <person name="McCarthy S."/>
            <person name="Eckrich V."/>
            <person name="Rudrappa D."/>
            <person name="Qiu G."/>
            <person name="Blum P."/>
        </authorList>
    </citation>
    <scope>NUCLEOTIDE SEQUENCE [LARGE SCALE GENOMIC DNA]</scope>
    <source>
        <strain evidence="15 17">SARC-M1</strain>
    </source>
</reference>
<dbReference type="Pfam" id="PF00005">
    <property type="entry name" value="ABC_tran"/>
    <property type="match status" value="1"/>
</dbReference>
<evidence type="ECO:0000313" key="16">
    <source>
        <dbReference type="Proteomes" id="UP000029084"/>
    </source>
</evidence>
<evidence type="ECO:0000256" key="1">
    <source>
        <dbReference type="ARBA" id="ARBA00004202"/>
    </source>
</evidence>
<dbReference type="EMBL" id="CP012172">
    <property type="protein sequence ID" value="AKV74096.1"/>
    <property type="molecule type" value="Genomic_DNA"/>
</dbReference>
<keyword evidence="3" id="KW-1003">Cell membrane</keyword>
<dbReference type="InterPro" id="IPR003439">
    <property type="entry name" value="ABC_transporter-like_ATP-bd"/>
</dbReference>
<proteinExistence type="predicted"/>
<evidence type="ECO:0000313" key="15">
    <source>
        <dbReference type="EMBL" id="AKV83076.1"/>
    </source>
</evidence>
<reference evidence="10 16" key="1">
    <citation type="journal article" date="2014" name="J. Bacteriol.">
        <title>Role of an Archaeal PitA Transporter in the Copper and Arsenic Resistance of Metallosphaera sedula, an Extreme Thermoacidophile.</title>
        <authorList>
            <person name="McCarthy S."/>
            <person name="Ai C."/>
            <person name="Wheaton G."/>
            <person name="Tevatia R."/>
            <person name="Eckrich V."/>
            <person name="Kelly R."/>
            <person name="Blum P."/>
        </authorList>
    </citation>
    <scope>NUCLEOTIDE SEQUENCE [LARGE SCALE GENOMIC DNA]</scope>
    <source>
        <strain evidence="10 16">CuR1</strain>
    </source>
</reference>
<gene>
    <name evidence="10" type="ORF">HA72_1049</name>
    <name evidence="11" type="ORF">MsedA_1062</name>
    <name evidence="12" type="ORF">MsedB_1064</name>
    <name evidence="13" type="ORF">MsedC_1062</name>
    <name evidence="14" type="ORF">MsedD_1063</name>
    <name evidence="15" type="ORF">MsedE_1064</name>
</gene>
<dbReference type="EMBL" id="CP012176">
    <property type="protein sequence ID" value="AKV83076.1"/>
    <property type="molecule type" value="Genomic_DNA"/>
</dbReference>
<dbReference type="SMART" id="SM00382">
    <property type="entry name" value="AAA"/>
    <property type="match status" value="1"/>
</dbReference>
<dbReference type="Gene3D" id="3.40.50.300">
    <property type="entry name" value="P-loop containing nucleotide triphosphate hydrolases"/>
    <property type="match status" value="1"/>
</dbReference>
<dbReference type="Proteomes" id="UP000029084">
    <property type="component" value="Chromosome"/>
</dbReference>
<evidence type="ECO:0000313" key="14">
    <source>
        <dbReference type="EMBL" id="AKV80832.1"/>
    </source>
</evidence>
<dbReference type="EMBL" id="CP012175">
    <property type="protein sequence ID" value="AKV80832.1"/>
    <property type="molecule type" value="Genomic_DNA"/>
</dbReference>
<dbReference type="GO" id="GO:0005886">
    <property type="term" value="C:plasma membrane"/>
    <property type="evidence" value="ECO:0007669"/>
    <property type="project" value="UniProtKB-SubCell"/>
</dbReference>
<keyword evidence="5" id="KW-0547">Nucleotide-binding</keyword>
<evidence type="ECO:0000313" key="20">
    <source>
        <dbReference type="Proteomes" id="UP000062475"/>
    </source>
</evidence>
<evidence type="ECO:0000313" key="11">
    <source>
        <dbReference type="EMBL" id="AKV74096.1"/>
    </source>
</evidence>
<dbReference type="SUPFAM" id="SSF52540">
    <property type="entry name" value="P-loop containing nucleoside triphosphate hydrolases"/>
    <property type="match status" value="1"/>
</dbReference>
<dbReference type="PROSITE" id="PS00211">
    <property type="entry name" value="ABC_TRANSPORTER_1"/>
    <property type="match status" value="1"/>
</dbReference>
<organism evidence="10 16">
    <name type="scientific">Metallosphaera sedula</name>
    <dbReference type="NCBI Taxonomy" id="43687"/>
    <lineage>
        <taxon>Archaea</taxon>
        <taxon>Thermoproteota</taxon>
        <taxon>Thermoprotei</taxon>
        <taxon>Sulfolobales</taxon>
        <taxon>Sulfolobaceae</taxon>
        <taxon>Metallosphaera</taxon>
    </lineage>
</organism>
<accession>A0A088E7A0</accession>
<dbReference type="InterPro" id="IPR013563">
    <property type="entry name" value="Oligopep_ABC_C"/>
</dbReference>
<dbReference type="Proteomes" id="UP000056255">
    <property type="component" value="Chromosome"/>
</dbReference>
<dbReference type="OMA" id="AEAWLTH"/>
<dbReference type="FunFam" id="3.40.50.300:FF:000016">
    <property type="entry name" value="Oligopeptide ABC transporter ATP-binding component"/>
    <property type="match status" value="1"/>
</dbReference>
<dbReference type="PATRIC" id="fig|43687.5.peg.1091"/>
<dbReference type="PROSITE" id="PS50893">
    <property type="entry name" value="ABC_TRANSPORTER_2"/>
    <property type="match status" value="1"/>
</dbReference>
<evidence type="ECO:0000256" key="3">
    <source>
        <dbReference type="ARBA" id="ARBA00022475"/>
    </source>
</evidence>
<dbReference type="InterPro" id="IPR050388">
    <property type="entry name" value="ABC_Ni/Peptide_Import"/>
</dbReference>
<keyword evidence="2" id="KW-0813">Transport</keyword>
<dbReference type="CDD" id="cd03257">
    <property type="entry name" value="ABC_NikE_OppD_transporters"/>
    <property type="match status" value="1"/>
</dbReference>
<evidence type="ECO:0000313" key="21">
    <source>
        <dbReference type="Proteomes" id="UP000068832"/>
    </source>
</evidence>
<evidence type="ECO:0000313" key="10">
    <source>
        <dbReference type="EMBL" id="AIM27200.1"/>
    </source>
</evidence>
<dbReference type="PANTHER" id="PTHR43297">
    <property type="entry name" value="OLIGOPEPTIDE TRANSPORT ATP-BINDING PROTEIN APPD"/>
    <property type="match status" value="1"/>
</dbReference>
<dbReference type="AlphaFoldDB" id="A0A088E7A0"/>
<evidence type="ECO:0000313" key="19">
    <source>
        <dbReference type="Proteomes" id="UP000062398"/>
    </source>
</evidence>
<evidence type="ECO:0000256" key="6">
    <source>
        <dbReference type="ARBA" id="ARBA00022840"/>
    </source>
</evidence>
<evidence type="ECO:0000313" key="18">
    <source>
        <dbReference type="Proteomes" id="UP000061362"/>
    </source>
</evidence>
<evidence type="ECO:0000256" key="2">
    <source>
        <dbReference type="ARBA" id="ARBA00022448"/>
    </source>
</evidence>
<dbReference type="InterPro" id="IPR027417">
    <property type="entry name" value="P-loop_NTPase"/>
</dbReference>
<evidence type="ECO:0000313" key="13">
    <source>
        <dbReference type="EMBL" id="AKV78587.1"/>
    </source>
</evidence>
<dbReference type="Proteomes" id="UP000062475">
    <property type="component" value="Chromosome"/>
</dbReference>
<sequence>MSEELTLRVENLWVSYYLEGREAFAVRDVYLDVGKGEVVGIVGESGSGKSTLAHAIIGLLPRNSRISKGRILFKGKDITGIKTDQRYLYRGTNIFMIFQDPMSSLNPTMKIRDQLQEAIDVRLGKRGWNIGTWRPPKGNNEEEIVDSLERVGIKRPRVIMEKYPHQLSGGERQRVMIAMAYLLKPSLLIADEPTTALDMITQAQVMRLITELRESLGLSVLFISHDIVLVGQIADRIVVMYAGKAVEEGKAEEIVESPMHPYTKGLINSIPDGYKNEKRIESIPGSPPNILKLPPGCSFNPRCKFAMEKCMSEDPETRVLGGRKVACHLY</sequence>
<dbReference type="Proteomes" id="UP000062398">
    <property type="component" value="Chromosome"/>
</dbReference>
<evidence type="ECO:0000256" key="7">
    <source>
        <dbReference type="ARBA" id="ARBA00022967"/>
    </source>
</evidence>
<dbReference type="GO" id="GO:0016887">
    <property type="term" value="F:ATP hydrolysis activity"/>
    <property type="evidence" value="ECO:0007669"/>
    <property type="project" value="InterPro"/>
</dbReference>
<keyword evidence="8" id="KW-0472">Membrane</keyword>
<evidence type="ECO:0000313" key="12">
    <source>
        <dbReference type="EMBL" id="AKV76336.1"/>
    </source>
</evidence>
<keyword evidence="7" id="KW-1278">Translocase</keyword>
<dbReference type="EMBL" id="CP012173">
    <property type="protein sequence ID" value="AKV76336.1"/>
    <property type="molecule type" value="Genomic_DNA"/>
</dbReference>